<dbReference type="Pfam" id="PF20220">
    <property type="entry name" value="ABC_toxin_N"/>
    <property type="match status" value="1"/>
</dbReference>
<organism evidence="4 5">
    <name type="scientific">Persicimonas caeni</name>
    <dbReference type="NCBI Taxonomy" id="2292766"/>
    <lineage>
        <taxon>Bacteria</taxon>
        <taxon>Deltaproteobacteria</taxon>
        <taxon>Bradymonadales</taxon>
        <taxon>Bradymonadaceae</taxon>
        <taxon>Persicimonas</taxon>
    </lineage>
</organism>
<feature type="domain" description="Tc toxin complex TcA C-terminal TcB-binding" evidence="2">
    <location>
        <begin position="2268"/>
        <end position="2559"/>
    </location>
</feature>
<dbReference type="Proteomes" id="UP000315995">
    <property type="component" value="Chromosome"/>
</dbReference>
<dbReference type="RefSeq" id="WP_141198645.1">
    <property type="nucleotide sequence ID" value="NZ_CP041186.1"/>
</dbReference>
<dbReference type="OrthoDB" id="9781691at2"/>
<name>A0A4Y6PV97_PERCE</name>
<feature type="coiled-coil region" evidence="1">
    <location>
        <begin position="2383"/>
        <end position="2410"/>
    </location>
</feature>
<keyword evidence="5" id="KW-1185">Reference proteome</keyword>
<evidence type="ECO:0000256" key="1">
    <source>
        <dbReference type="SAM" id="Coils"/>
    </source>
</evidence>
<dbReference type="Pfam" id="PF18276">
    <property type="entry name" value="TcA_TcB_BD"/>
    <property type="match status" value="1"/>
</dbReference>
<dbReference type="InterPro" id="IPR046839">
    <property type="entry name" value="ABC_toxin_N"/>
</dbReference>
<protein>
    <submittedName>
        <fullName evidence="4">Uncharacterized protein</fullName>
    </submittedName>
</protein>
<proteinExistence type="predicted"/>
<dbReference type="InterPro" id="IPR040840">
    <property type="entry name" value="TcA_TcB_BD"/>
</dbReference>
<evidence type="ECO:0000313" key="4">
    <source>
        <dbReference type="EMBL" id="QDG52173.1"/>
    </source>
</evidence>
<feature type="domain" description="ABC toxin N-terminal" evidence="3">
    <location>
        <begin position="1081"/>
        <end position="1197"/>
    </location>
</feature>
<dbReference type="EMBL" id="CP041186">
    <property type="protein sequence ID" value="QDG52173.1"/>
    <property type="molecule type" value="Genomic_DNA"/>
</dbReference>
<evidence type="ECO:0000313" key="5">
    <source>
        <dbReference type="Proteomes" id="UP000315995"/>
    </source>
</evidence>
<accession>A0A5B8Y611</accession>
<keyword evidence="1" id="KW-0175">Coiled coil</keyword>
<gene>
    <name evidence="4" type="ORF">FIV42_15925</name>
</gene>
<reference evidence="4 5" key="1">
    <citation type="submission" date="2019-06" db="EMBL/GenBank/DDBJ databases">
        <title>Persicimonas caeni gen. nov., sp. nov., a predatory bacterium isolated from solar saltern.</title>
        <authorList>
            <person name="Wang S."/>
        </authorList>
    </citation>
    <scope>NUCLEOTIDE SEQUENCE [LARGE SCALE GENOMIC DNA]</scope>
    <source>
        <strain evidence="4 5">YN101</strain>
    </source>
</reference>
<evidence type="ECO:0000259" key="2">
    <source>
        <dbReference type="Pfam" id="PF18276"/>
    </source>
</evidence>
<accession>A0A4Y6PV97</accession>
<evidence type="ECO:0000259" key="3">
    <source>
        <dbReference type="Pfam" id="PF20220"/>
    </source>
</evidence>
<sequence>MTDEHGLVHFDFTDQQYINFFDGAEPLHFFIFPGDLDLADHYQDTGGNLDPIAVHAASWDPTVEPSYARNVQIGELSPAAAPKEVYFDEPVSVTLPAEPAPQEYGASLNLQRTNGVELEGVLVELVDAEGSGKGPLLAHKTDGFGQISFAFDEKDLVSYYGRMVQRFYFRAYDSDRLIFDSRTDLPPETVYGLSSDGIWQIDSYGSISGTVESTAQFADVRVLDADTEAPKKQLLVEMFPIGADPTNAEPVDVKAVDEFGRASFRVAEFSPATPSQGYFFNLIEDGVAPVDARPIDAVTNPASPDVAGPGYWVPNQPGWDVQTFDYRLSDGRRIKVEGQLTDSTTGEPLSGTTVEFYGCEQDAAPALTTTTNTEGRYQFAPREIAERVNRQARNFSKLVFKAPDGTTLMVAGAGGGDPLPGVHFQLSGLEHVFDLETDGTAVSGLKSTTWSTRGRLTDSGGEPLANYKVLAYEVVGAGSETLRMTSPTNENGYFPLEWSEPYNTTNLRDMRFQIQSLDGLVDVSTAQLQVDLNAAEFSISVDPPVVLGGDYQTGYFETAKKTPYEAVADAVVDENDDHITPAVTYRKAAVQDRLFTLAELGLAGEWGTGWNAEIAQPAELPQKCRCDSCTSSSSLLSYLLELVEFSAKRTEINGGAVDILTLSDALEQPIADFAVECGISERDVSQPRIAVEVLRRQIEAKHSSDGSLASRETIRDNESVARYRRAAYEALLQAIGTSYEELSTLPSAGSSRPDAAKTRQAVANRLGISEASLDGLILDPDTLTEVDLQTHFGLRATETDADLSGVTPPDFPDPLDEPSSPCTLLVAQRTALEDKWELIDRPADADALHPPIIDPDLIGAGEIVPTSTRSQAATLLIDRANDVKLWLGEIDSAMAAVTTDAAKLDAALAATGSIGFGEAATWQDSDDSATASMAELAAARAAGTKYEDDLSAHYMSPADLDYLTAVRDDIDAGTPVKPQRWKNVSSILVGARKRSNFATWRAEEATHEIVLAPSTFNLLPIEDYISPVASLSEDLSYRVDLERRQEWEDTLERRTRIWNQLEDELSQAVVDAESATMPMLRDALIDVFADGQGETLEERAHWAGEELLVDMQSDGASRTTRVAQAIESLQMMLYEARVGTLSSSMINVTLDPFEFDEAWSWLGSYESWRSVVGVLTYPENYLDLIPRQTSTPAFEQLRENLLMAPSVTAEQACKAAEEYAEAVAPLTRYGGLRIQATCEANVRVKKPSPCGTSEYDQRRLLFMFGQYSGGTPQYSTIDLDSGEQTPWKAVLADKNDKVRVFGAAEVRGSVFLYYCKPKDDGAFEFFATEFAAQDDNRDWTESLDLGKAPVSGNISVKFATLRDGELPLVVVQRRRDRRRSSASTSDRRRRGSQQDFDYWINSLARGSAWTHDEWMGGRIHAGLARVLDEPRLSEERIAHKPFDTDDYFRIVDVYAESSGLQGAVDLYLECGGHFFEAPAFYDPTEGRQSDLNAKPLRGLKGRFIAEIGDTSGNKTVLFERDGQLREMTFRGSEYAQASQRVSFLKHPVSHLDGAAPHWGGPIDGSADQSVIRAFRGELEGRPASFIQTLDVSWTYTADGLLGSLQQGETTIPVPLRTKAMGPLSRRLSDEKKALRRRHLADQFRLHQQWGTNATREYLKEYYFFVPLLLAQQLREAGEYKAAADWLRTVYDYATDADKRRIFPGLHESLAVDFDWDRDEWMRDPLDPHALAQLRPKTYARAVFIEAASLLTEWADQEFSKDTAESVPLARELYEKALQVLEEPEVANATPTGCDLGQAGERIVAKLADKHLGDADVELPALAQSGVIQMLRLLSRIDVPSARDSAVGNIESAIDTSTSLADGLVAGIQRAKLEVEELAEPDSLAQTLADESTYRNAVRQQLEGSYNHRRALMAGQARVTQRFEQAIANITGSLLDDVQNNPASVSASFLADPNEPTPQGEVYNPAFATDEYAATTSEREQELHGPYGGVINAYVPMPRYSMCTSPNPMFELVRFQARNNLRKIHAGRTISGLKRPKPLYEQGLRFENEPLLVSEAGMTAGQDAPPSQYRFKVLLQQAKNLVASASQIEGAYLSALQSRDAERFRLMEAENTLQLSEASQEVDKLQVSAAQNGLKVSKLQRGRASLRLDHYRDLLASGLIAAEEKARAALESAAQLHEAALAAQAINVADAMAVAALGAATGGASLLVGALSVGVELQRGAPGLLASRAQQKSAAASFHQTRASHARRKQEWHFQESLACKDAEIAEAQIEGSRIQLDIASQQRRLGELRTEHADETFQFLQNKFTSQELYAWMVRILRKTYRGLLQQAADVARMAWRQLVFERQEPISNPFASDYWRDPNPGGVGFNVSSDDASYSRQGLTGSARLLADIATLEDKARETNERRLQLSKTFSLAEHAPDELLRLRSDGQASLHTALELFDRDFPGHYQRLIERVSVRVVALTPVVDGISASLFSSGSSRATVSGPGYQPVDILREPQSISFTSPSGSAGMFELEPQSELLRPFEGLGVETTFDLLLPKAANSWDFNSLMDVLITVDYSAKESVEKYSKTTSQLPREVSEQRSFSLRNEFPDEWYKLINERVENALSEIVFDIQDGDFRPGRHNISVEDFRLYLVTESDAPDIDVSFSFADDSATTETAVDGMVSTRRSGAWATSSVLSGGTSPAGTWTFEFPLSTNELLTIIDNKQLSDVVLVIEYDADLPSWPIQ</sequence>